<evidence type="ECO:0000256" key="5">
    <source>
        <dbReference type="ARBA" id="ARBA00022989"/>
    </source>
</evidence>
<gene>
    <name evidence="10 11" type="primary">plsY</name>
    <name evidence="11" type="ORF">Poly30_11900</name>
</gene>
<dbReference type="EC" id="2.3.1.275" evidence="10"/>
<evidence type="ECO:0000256" key="9">
    <source>
        <dbReference type="ARBA" id="ARBA00023264"/>
    </source>
</evidence>
<comment type="pathway">
    <text evidence="10">Lipid metabolism; phospholipid metabolism.</text>
</comment>
<feature type="transmembrane region" description="Helical" evidence="10">
    <location>
        <begin position="117"/>
        <end position="142"/>
    </location>
</feature>
<evidence type="ECO:0000256" key="3">
    <source>
        <dbReference type="ARBA" id="ARBA00022679"/>
    </source>
</evidence>
<name>A0A518ENN3_9BACT</name>
<dbReference type="HAMAP" id="MF_01043">
    <property type="entry name" value="PlsY"/>
    <property type="match status" value="1"/>
</dbReference>
<feature type="transmembrane region" description="Helical" evidence="10">
    <location>
        <begin position="154"/>
        <end position="183"/>
    </location>
</feature>
<keyword evidence="9 10" id="KW-1208">Phospholipid metabolism</keyword>
<dbReference type="GO" id="GO:0005886">
    <property type="term" value="C:plasma membrane"/>
    <property type="evidence" value="ECO:0007669"/>
    <property type="project" value="UniProtKB-SubCell"/>
</dbReference>
<dbReference type="RefSeq" id="WP_145195208.1">
    <property type="nucleotide sequence ID" value="NZ_CP036434.1"/>
</dbReference>
<reference evidence="11 12" key="1">
    <citation type="submission" date="2019-02" db="EMBL/GenBank/DDBJ databases">
        <title>Deep-cultivation of Planctomycetes and their phenomic and genomic characterization uncovers novel biology.</title>
        <authorList>
            <person name="Wiegand S."/>
            <person name="Jogler M."/>
            <person name="Boedeker C."/>
            <person name="Pinto D."/>
            <person name="Vollmers J."/>
            <person name="Rivas-Marin E."/>
            <person name="Kohn T."/>
            <person name="Peeters S.H."/>
            <person name="Heuer A."/>
            <person name="Rast P."/>
            <person name="Oberbeckmann S."/>
            <person name="Bunk B."/>
            <person name="Jeske O."/>
            <person name="Meyerdierks A."/>
            <person name="Storesund J.E."/>
            <person name="Kallscheuer N."/>
            <person name="Luecker S."/>
            <person name="Lage O.M."/>
            <person name="Pohl T."/>
            <person name="Merkel B.J."/>
            <person name="Hornburger P."/>
            <person name="Mueller R.-W."/>
            <person name="Bruemmer F."/>
            <person name="Labrenz M."/>
            <person name="Spormann A.M."/>
            <person name="Op den Camp H."/>
            <person name="Overmann J."/>
            <person name="Amann R."/>
            <person name="Jetten M.S.M."/>
            <person name="Mascher T."/>
            <person name="Medema M.H."/>
            <person name="Devos D.P."/>
            <person name="Kaster A.-K."/>
            <person name="Ovreas L."/>
            <person name="Rohde M."/>
            <person name="Galperin M.Y."/>
            <person name="Jogler C."/>
        </authorList>
    </citation>
    <scope>NUCLEOTIDE SEQUENCE [LARGE SCALE GENOMIC DNA]</scope>
    <source>
        <strain evidence="11 12">Poly30</strain>
    </source>
</reference>
<keyword evidence="6 10" id="KW-0443">Lipid metabolism</keyword>
<dbReference type="UniPathway" id="UPA00085"/>
<evidence type="ECO:0000256" key="10">
    <source>
        <dbReference type="HAMAP-Rule" id="MF_01043"/>
    </source>
</evidence>
<evidence type="ECO:0000256" key="6">
    <source>
        <dbReference type="ARBA" id="ARBA00023098"/>
    </source>
</evidence>
<evidence type="ECO:0000256" key="8">
    <source>
        <dbReference type="ARBA" id="ARBA00023209"/>
    </source>
</evidence>
<evidence type="ECO:0000313" key="12">
    <source>
        <dbReference type="Proteomes" id="UP000320390"/>
    </source>
</evidence>
<comment type="subcellular location">
    <subcellularLocation>
        <location evidence="10">Cell membrane</location>
        <topology evidence="10">Multi-pass membrane protein</topology>
    </subcellularLocation>
</comment>
<dbReference type="Pfam" id="PF02660">
    <property type="entry name" value="G3P_acyltransf"/>
    <property type="match status" value="1"/>
</dbReference>
<comment type="function">
    <text evidence="10">Catalyzes the transfer of an acyl group from acyl-phosphate (acyl-PO(4)) to glycerol-3-phosphate (G3P) to form lysophosphatidic acid (LPA). This enzyme utilizes acyl-phosphate as fatty acyl donor, but not acyl-CoA or acyl-ACP.</text>
</comment>
<dbReference type="GO" id="GO:0043772">
    <property type="term" value="F:acyl-phosphate glycerol-3-phosphate acyltransferase activity"/>
    <property type="evidence" value="ECO:0007669"/>
    <property type="project" value="UniProtKB-UniRule"/>
</dbReference>
<comment type="subunit">
    <text evidence="10">Probably interacts with PlsX.</text>
</comment>
<dbReference type="PANTHER" id="PTHR30309">
    <property type="entry name" value="INNER MEMBRANE PROTEIN YGIH"/>
    <property type="match status" value="1"/>
</dbReference>
<keyword evidence="12" id="KW-1185">Reference proteome</keyword>
<dbReference type="NCBIfam" id="TIGR00023">
    <property type="entry name" value="glycerol-3-phosphate 1-O-acyltransferase PlsY"/>
    <property type="match status" value="1"/>
</dbReference>
<keyword evidence="11" id="KW-0012">Acyltransferase</keyword>
<dbReference type="AlphaFoldDB" id="A0A518ENN3"/>
<protein>
    <recommendedName>
        <fullName evidence="10">Glycerol-3-phosphate acyltransferase</fullName>
    </recommendedName>
    <alternativeName>
        <fullName evidence="10">Acyl-PO4 G3P acyltransferase</fullName>
    </alternativeName>
    <alternativeName>
        <fullName evidence="10">Acyl-phosphate--glycerol-3-phosphate acyltransferase</fullName>
    </alternativeName>
    <alternativeName>
        <fullName evidence="10">G3P acyltransferase</fullName>
        <shortName evidence="10">GPAT</shortName>
        <ecNumber evidence="10">2.3.1.275</ecNumber>
    </alternativeName>
    <alternativeName>
        <fullName evidence="10">Lysophosphatidic acid synthase</fullName>
        <shortName evidence="10">LPA synthase</shortName>
    </alternativeName>
</protein>
<evidence type="ECO:0000256" key="7">
    <source>
        <dbReference type="ARBA" id="ARBA00023136"/>
    </source>
</evidence>
<organism evidence="11 12">
    <name type="scientific">Saltatorellus ferox</name>
    <dbReference type="NCBI Taxonomy" id="2528018"/>
    <lineage>
        <taxon>Bacteria</taxon>
        <taxon>Pseudomonadati</taxon>
        <taxon>Planctomycetota</taxon>
        <taxon>Planctomycetia</taxon>
        <taxon>Planctomycetia incertae sedis</taxon>
        <taxon>Saltatorellus</taxon>
    </lineage>
</organism>
<feature type="transmembrane region" description="Helical" evidence="10">
    <location>
        <begin position="6"/>
        <end position="27"/>
    </location>
</feature>
<keyword evidence="3 10" id="KW-0808">Transferase</keyword>
<evidence type="ECO:0000256" key="4">
    <source>
        <dbReference type="ARBA" id="ARBA00022692"/>
    </source>
</evidence>
<feature type="transmembrane region" description="Helical" evidence="10">
    <location>
        <begin position="48"/>
        <end position="73"/>
    </location>
</feature>
<evidence type="ECO:0000256" key="2">
    <source>
        <dbReference type="ARBA" id="ARBA00022516"/>
    </source>
</evidence>
<proteinExistence type="inferred from homology"/>
<evidence type="ECO:0000256" key="1">
    <source>
        <dbReference type="ARBA" id="ARBA00022475"/>
    </source>
</evidence>
<keyword evidence="4 10" id="KW-0812">Transmembrane</keyword>
<keyword evidence="1 10" id="KW-1003">Cell membrane</keyword>
<dbReference type="GO" id="GO:0008654">
    <property type="term" value="P:phospholipid biosynthetic process"/>
    <property type="evidence" value="ECO:0007669"/>
    <property type="project" value="UniProtKB-UniRule"/>
</dbReference>
<keyword evidence="7 10" id="KW-0472">Membrane</keyword>
<dbReference type="OrthoDB" id="9777124at2"/>
<dbReference type="SMART" id="SM01207">
    <property type="entry name" value="G3P_acyltransf"/>
    <property type="match status" value="1"/>
</dbReference>
<dbReference type="PANTHER" id="PTHR30309:SF0">
    <property type="entry name" value="GLYCEROL-3-PHOSPHATE ACYLTRANSFERASE-RELATED"/>
    <property type="match status" value="1"/>
</dbReference>
<dbReference type="InterPro" id="IPR003811">
    <property type="entry name" value="G3P_acylTferase_PlsY"/>
</dbReference>
<keyword evidence="5 10" id="KW-1133">Transmembrane helix</keyword>
<sequence>MLPTLLALLASYLLGSVPFGLVMARLIKGVDLREVGSGNIGATNAMRVLGKPLGLVAFLLDFGKGLVPTLFLSKYAADLNVHTPLLAESLCGVAAVVGHCFPIYLKFRGGKGVATGCGAIVGIEPMVFVASGLVWVALLGALRMVSLASIAMGLAFPIVAAWLVPGAPAFAGACALLTVLVLVRHRANIARIRAGTEPRIGAKPSI</sequence>
<comment type="catalytic activity">
    <reaction evidence="10">
        <text>an acyl phosphate + sn-glycerol 3-phosphate = a 1-acyl-sn-glycero-3-phosphate + phosphate</text>
        <dbReference type="Rhea" id="RHEA:34075"/>
        <dbReference type="ChEBI" id="CHEBI:43474"/>
        <dbReference type="ChEBI" id="CHEBI:57597"/>
        <dbReference type="ChEBI" id="CHEBI:57970"/>
        <dbReference type="ChEBI" id="CHEBI:59918"/>
        <dbReference type="EC" id="2.3.1.275"/>
    </reaction>
</comment>
<comment type="similarity">
    <text evidence="10">Belongs to the PlsY family.</text>
</comment>
<evidence type="ECO:0000313" key="11">
    <source>
        <dbReference type="EMBL" id="QDV05690.1"/>
    </source>
</evidence>
<feature type="transmembrane region" description="Helical" evidence="10">
    <location>
        <begin position="85"/>
        <end position="105"/>
    </location>
</feature>
<dbReference type="EMBL" id="CP036434">
    <property type="protein sequence ID" value="QDV05690.1"/>
    <property type="molecule type" value="Genomic_DNA"/>
</dbReference>
<keyword evidence="8 10" id="KW-0594">Phospholipid biosynthesis</keyword>
<dbReference type="Proteomes" id="UP000320390">
    <property type="component" value="Chromosome"/>
</dbReference>
<keyword evidence="2 10" id="KW-0444">Lipid biosynthesis</keyword>
<accession>A0A518ENN3</accession>